<dbReference type="InterPro" id="IPR041920">
    <property type="entry name" value="ROS/MUCR_sf"/>
</dbReference>
<dbReference type="GO" id="GO:0003677">
    <property type="term" value="F:DNA binding"/>
    <property type="evidence" value="ECO:0007669"/>
    <property type="project" value="InterPro"/>
</dbReference>
<keyword evidence="4" id="KW-1185">Reference proteome</keyword>
<dbReference type="Pfam" id="PF05443">
    <property type="entry name" value="ROS_MUCR"/>
    <property type="match status" value="1"/>
</dbReference>
<dbReference type="GO" id="GO:0006355">
    <property type="term" value="P:regulation of DNA-templated transcription"/>
    <property type="evidence" value="ECO:0007669"/>
    <property type="project" value="InterPro"/>
</dbReference>
<evidence type="ECO:0000313" key="3">
    <source>
        <dbReference type="EMBL" id="AKH18966.1"/>
    </source>
</evidence>
<proteinExistence type="inferred from homology"/>
<dbReference type="AlphaFoldDB" id="A0A0F7JR99"/>
<geneLocation type="plasmid" evidence="3 4">
    <name>pNXO2</name>
</geneLocation>
<dbReference type="GO" id="GO:0008270">
    <property type="term" value="F:zinc ion binding"/>
    <property type="evidence" value="ECO:0007669"/>
    <property type="project" value="InterPro"/>
</dbReference>
<reference evidence="3" key="1">
    <citation type="submission" date="2015-05" db="EMBL/GenBank/DDBJ databases">
        <title>Plasmid of Sphingomonas sanxanigenens NX02.</title>
        <authorList>
            <person name="Huang H."/>
            <person name="Ma T."/>
        </authorList>
    </citation>
    <scope>NUCLEOTIDE SEQUENCE [LARGE SCALE GENOMIC DNA]</scope>
    <source>
        <strain evidence="3">NX02</strain>
        <plasmid evidence="3">pNXO2</plasmid>
    </source>
</reference>
<dbReference type="EMBL" id="CP011450">
    <property type="protein sequence ID" value="AKH18966.1"/>
    <property type="molecule type" value="Genomic_DNA"/>
</dbReference>
<gene>
    <name evidence="3" type="ORF">NX02_p1625</name>
</gene>
<comment type="similarity">
    <text evidence="1">Belongs to the ros/MucR family.</text>
</comment>
<keyword evidence="3" id="KW-0614">Plasmid</keyword>
<name>A0A0F7JR99_9SPHN</name>
<evidence type="ECO:0000313" key="4">
    <source>
        <dbReference type="Proteomes" id="UP000018851"/>
    </source>
</evidence>
<dbReference type="KEGG" id="ssan:NX02_p1625"/>
<evidence type="ECO:0000256" key="1">
    <source>
        <dbReference type="ARBA" id="ARBA00007031"/>
    </source>
</evidence>
<accession>A0A0F7JR99</accession>
<sequence length="156" mass="16661">MTADIVINYVAHNELPIADVAGLITQVHGALAGLGAEPEAVAEPVHAAATTIRKSLADPAKIISMIDGKPYSTLTRHLSTHGLTPQAYRERYKLPVDYPMTAPEYSARRKELALAAGLGRKPAPPKVPEVKAGRRKLGIATKAEAAPKRMRAARAK</sequence>
<dbReference type="Proteomes" id="UP000018851">
    <property type="component" value="Plasmid pNXO2"/>
</dbReference>
<protein>
    <recommendedName>
        <fullName evidence="5">MucR family transcriptional regulator</fullName>
    </recommendedName>
</protein>
<evidence type="ECO:0000256" key="2">
    <source>
        <dbReference type="SAM" id="MobiDB-lite"/>
    </source>
</evidence>
<evidence type="ECO:0008006" key="5">
    <source>
        <dbReference type="Google" id="ProtNLM"/>
    </source>
</evidence>
<dbReference type="InterPro" id="IPR008807">
    <property type="entry name" value="ROS_MUCR"/>
</dbReference>
<dbReference type="Gene3D" id="1.10.10.1550">
    <property type="entry name" value="ROS/MUCR transcriptional regulator protein"/>
    <property type="match status" value="1"/>
</dbReference>
<organism evidence="3 4">
    <name type="scientific">Sphingomonas sanxanigenens DSM 19645 = NX02</name>
    <dbReference type="NCBI Taxonomy" id="1123269"/>
    <lineage>
        <taxon>Bacteria</taxon>
        <taxon>Pseudomonadati</taxon>
        <taxon>Pseudomonadota</taxon>
        <taxon>Alphaproteobacteria</taxon>
        <taxon>Sphingomonadales</taxon>
        <taxon>Sphingomonadaceae</taxon>
        <taxon>Sphingomonas</taxon>
    </lineage>
</organism>
<feature type="region of interest" description="Disordered" evidence="2">
    <location>
        <begin position="116"/>
        <end position="156"/>
    </location>
</feature>